<keyword evidence="3" id="KW-1133">Transmembrane helix</keyword>
<dbReference type="AlphaFoldDB" id="A0A926WKX5"/>
<protein>
    <submittedName>
        <fullName evidence="4">Uncharacterized protein</fullName>
    </submittedName>
</protein>
<evidence type="ECO:0000256" key="1">
    <source>
        <dbReference type="SAM" id="Coils"/>
    </source>
</evidence>
<feature type="compositionally biased region" description="Pro residues" evidence="2">
    <location>
        <begin position="137"/>
        <end position="148"/>
    </location>
</feature>
<keyword evidence="3" id="KW-0472">Membrane</keyword>
<feature type="coiled-coil region" evidence="1">
    <location>
        <begin position="33"/>
        <end position="67"/>
    </location>
</feature>
<keyword evidence="5" id="KW-1185">Reference proteome</keyword>
<feature type="compositionally biased region" description="Polar residues" evidence="2">
    <location>
        <begin position="92"/>
        <end position="125"/>
    </location>
</feature>
<dbReference type="Proteomes" id="UP000662185">
    <property type="component" value="Unassembled WGS sequence"/>
</dbReference>
<name>A0A926WKX5_9NOST</name>
<dbReference type="EMBL" id="JACJQU010000023">
    <property type="protein sequence ID" value="MBD2296445.1"/>
    <property type="molecule type" value="Genomic_DNA"/>
</dbReference>
<gene>
    <name evidence="4" type="ORF">H6G06_23915</name>
</gene>
<proteinExistence type="predicted"/>
<keyword evidence="3" id="KW-0812">Transmembrane</keyword>
<accession>A0A926WKX5</accession>
<keyword evidence="1" id="KW-0175">Coiled coil</keyword>
<feature type="transmembrane region" description="Helical" evidence="3">
    <location>
        <begin position="195"/>
        <end position="217"/>
    </location>
</feature>
<organism evidence="4 5">
    <name type="scientific">Anabaena sphaerica FACHB-251</name>
    <dbReference type="NCBI Taxonomy" id="2692883"/>
    <lineage>
        <taxon>Bacteria</taxon>
        <taxon>Bacillati</taxon>
        <taxon>Cyanobacteriota</taxon>
        <taxon>Cyanophyceae</taxon>
        <taxon>Nostocales</taxon>
        <taxon>Nostocaceae</taxon>
        <taxon>Anabaena</taxon>
    </lineage>
</organism>
<feature type="region of interest" description="Disordered" evidence="2">
    <location>
        <begin position="76"/>
        <end position="152"/>
    </location>
</feature>
<feature type="region of interest" description="Disordered" evidence="2">
    <location>
        <begin position="1"/>
        <end position="20"/>
    </location>
</feature>
<comment type="caution">
    <text evidence="4">The sequence shown here is derived from an EMBL/GenBank/DDBJ whole genome shotgun (WGS) entry which is preliminary data.</text>
</comment>
<sequence>MRSTTQNVHSKPPTPSYSPSVPVYVYRELVAELQAVQAKLDVVTSHNQKLSQENQHLRQEINKVVQSCLELQKLVDSSAPSSQPAPPNNANVKNTTSNQSMPRANSEAKNTPASPRTPRTNAEAKSTNKPANKPPVKTAPPPRQPTPKPAKKIRREVVSVPMMDMNFPVSEAVFIEGQEVRYYLSPESESKGLSGWWLLLTIVLIMITGFGAGYLVVRPLLQNQSQNSIQ</sequence>
<reference evidence="5" key="1">
    <citation type="journal article" date="2020" name="ISME J.">
        <title>Comparative genomics reveals insights into cyanobacterial evolution and habitat adaptation.</title>
        <authorList>
            <person name="Chen M.Y."/>
            <person name="Teng W.K."/>
            <person name="Zhao L."/>
            <person name="Hu C.X."/>
            <person name="Zhou Y.K."/>
            <person name="Han B.P."/>
            <person name="Song L.R."/>
            <person name="Shu W.S."/>
        </authorList>
    </citation>
    <scope>NUCLEOTIDE SEQUENCE [LARGE SCALE GENOMIC DNA]</scope>
    <source>
        <strain evidence="5">FACHB-251</strain>
    </source>
</reference>
<evidence type="ECO:0000313" key="4">
    <source>
        <dbReference type="EMBL" id="MBD2296445.1"/>
    </source>
</evidence>
<evidence type="ECO:0000313" key="5">
    <source>
        <dbReference type="Proteomes" id="UP000662185"/>
    </source>
</evidence>
<evidence type="ECO:0000256" key="3">
    <source>
        <dbReference type="SAM" id="Phobius"/>
    </source>
</evidence>
<feature type="compositionally biased region" description="Low complexity" evidence="2">
    <location>
        <begin position="127"/>
        <end position="136"/>
    </location>
</feature>
<evidence type="ECO:0000256" key="2">
    <source>
        <dbReference type="SAM" id="MobiDB-lite"/>
    </source>
</evidence>